<name>A0A1M4VQ48_9CLOT</name>
<comment type="similarity">
    <text evidence="1 6 7">Belongs to the universal ribosomal protein uL23 family.</text>
</comment>
<accession>A0A1M4VQ48</accession>
<evidence type="ECO:0000313" key="8">
    <source>
        <dbReference type="EMBL" id="SHE70922.1"/>
    </source>
</evidence>
<dbReference type="GO" id="GO:0019843">
    <property type="term" value="F:rRNA binding"/>
    <property type="evidence" value="ECO:0007669"/>
    <property type="project" value="UniProtKB-UniRule"/>
</dbReference>
<reference evidence="9" key="1">
    <citation type="submission" date="2016-11" db="EMBL/GenBank/DDBJ databases">
        <authorList>
            <person name="Varghese N."/>
            <person name="Submissions S."/>
        </authorList>
    </citation>
    <scope>NUCLEOTIDE SEQUENCE [LARGE SCALE GENOMIC DNA]</scope>
    <source>
        <strain evidence="9">DSM 10124</strain>
    </source>
</reference>
<gene>
    <name evidence="6" type="primary">rplW</name>
    <name evidence="8" type="ORF">SAMN02746091_00942</name>
</gene>
<evidence type="ECO:0000256" key="1">
    <source>
        <dbReference type="ARBA" id="ARBA00006700"/>
    </source>
</evidence>
<dbReference type="GO" id="GO:0005840">
    <property type="term" value="C:ribosome"/>
    <property type="evidence" value="ECO:0007669"/>
    <property type="project" value="UniProtKB-KW"/>
</dbReference>
<organism evidence="8 9">
    <name type="scientific">Caloramator proteoclasticus DSM 10124</name>
    <dbReference type="NCBI Taxonomy" id="1121262"/>
    <lineage>
        <taxon>Bacteria</taxon>
        <taxon>Bacillati</taxon>
        <taxon>Bacillota</taxon>
        <taxon>Clostridia</taxon>
        <taxon>Eubacteriales</taxon>
        <taxon>Clostridiaceae</taxon>
        <taxon>Caloramator</taxon>
    </lineage>
</organism>
<sequence length="99" mass="11337">MKLTSYDIIRRPVITEKTMAQMANRQYTFMVHVDANKSMIKRAVEEVFGVKVEDVKTQNYEGKTKRVGMNVGKRPSFKKAIVKLTADSKAIEFFEGFNA</sequence>
<dbReference type="HAMAP" id="MF_01369_B">
    <property type="entry name" value="Ribosomal_uL23_B"/>
    <property type="match status" value="1"/>
</dbReference>
<proteinExistence type="inferred from homology"/>
<keyword evidence="2 6" id="KW-0699">rRNA-binding</keyword>
<dbReference type="RefSeq" id="WP_027309126.1">
    <property type="nucleotide sequence ID" value="NZ_FQVG01000013.1"/>
</dbReference>
<dbReference type="Gene3D" id="3.30.70.330">
    <property type="match status" value="1"/>
</dbReference>
<evidence type="ECO:0000313" key="9">
    <source>
        <dbReference type="Proteomes" id="UP000184423"/>
    </source>
</evidence>
<dbReference type="NCBIfam" id="NF004363">
    <property type="entry name" value="PRK05738.2-4"/>
    <property type="match status" value="1"/>
</dbReference>
<comment type="function">
    <text evidence="6">One of the early assembly proteins it binds 23S rRNA. One of the proteins that surrounds the polypeptide exit tunnel on the outside of the ribosome. Forms the main docking site for trigger factor binding to the ribosome.</text>
</comment>
<dbReference type="Pfam" id="PF00276">
    <property type="entry name" value="Ribosomal_L23"/>
    <property type="match status" value="1"/>
</dbReference>
<keyword evidence="9" id="KW-1185">Reference proteome</keyword>
<dbReference type="PROSITE" id="PS00050">
    <property type="entry name" value="RIBOSOMAL_L23"/>
    <property type="match status" value="1"/>
</dbReference>
<dbReference type="InterPro" id="IPR013025">
    <property type="entry name" value="Ribosomal_uL23-like"/>
</dbReference>
<keyword evidence="3 6" id="KW-0694">RNA-binding</keyword>
<comment type="subunit">
    <text evidence="6">Part of the 50S ribosomal subunit. Contacts protein L29, and trigger factor when it is bound to the ribosome.</text>
</comment>
<dbReference type="SUPFAM" id="SSF54189">
    <property type="entry name" value="Ribosomal proteins S24e, L23 and L15e"/>
    <property type="match status" value="1"/>
</dbReference>
<dbReference type="FunFam" id="3.30.70.330:FF:000001">
    <property type="entry name" value="50S ribosomal protein L23"/>
    <property type="match status" value="1"/>
</dbReference>
<evidence type="ECO:0000256" key="6">
    <source>
        <dbReference type="HAMAP-Rule" id="MF_01369"/>
    </source>
</evidence>
<dbReference type="Proteomes" id="UP000184423">
    <property type="component" value="Unassembled WGS sequence"/>
</dbReference>
<dbReference type="EMBL" id="FQVG01000013">
    <property type="protein sequence ID" value="SHE70922.1"/>
    <property type="molecule type" value="Genomic_DNA"/>
</dbReference>
<evidence type="ECO:0000256" key="5">
    <source>
        <dbReference type="ARBA" id="ARBA00023274"/>
    </source>
</evidence>
<dbReference type="InterPro" id="IPR001014">
    <property type="entry name" value="Ribosomal_uL23_CS"/>
</dbReference>
<evidence type="ECO:0000256" key="3">
    <source>
        <dbReference type="ARBA" id="ARBA00022884"/>
    </source>
</evidence>
<dbReference type="InterPro" id="IPR012677">
    <property type="entry name" value="Nucleotide-bd_a/b_plait_sf"/>
</dbReference>
<dbReference type="GO" id="GO:1990904">
    <property type="term" value="C:ribonucleoprotein complex"/>
    <property type="evidence" value="ECO:0007669"/>
    <property type="project" value="UniProtKB-KW"/>
</dbReference>
<dbReference type="AlphaFoldDB" id="A0A1M4VQ48"/>
<evidence type="ECO:0000256" key="4">
    <source>
        <dbReference type="ARBA" id="ARBA00022980"/>
    </source>
</evidence>
<dbReference type="InterPro" id="IPR012678">
    <property type="entry name" value="Ribosomal_uL23/eL15/eS24_sf"/>
</dbReference>
<dbReference type="PANTHER" id="PTHR11620">
    <property type="entry name" value="60S RIBOSOMAL PROTEIN L23A"/>
    <property type="match status" value="1"/>
</dbReference>
<keyword evidence="4 6" id="KW-0689">Ribosomal protein</keyword>
<protein>
    <recommendedName>
        <fullName evidence="6">Large ribosomal subunit protein uL23</fullName>
    </recommendedName>
</protein>
<keyword evidence="5 6" id="KW-0687">Ribonucleoprotein</keyword>
<dbReference type="GO" id="GO:0003735">
    <property type="term" value="F:structural constituent of ribosome"/>
    <property type="evidence" value="ECO:0007669"/>
    <property type="project" value="InterPro"/>
</dbReference>
<dbReference type="GO" id="GO:0006412">
    <property type="term" value="P:translation"/>
    <property type="evidence" value="ECO:0007669"/>
    <property type="project" value="UniProtKB-UniRule"/>
</dbReference>
<evidence type="ECO:0000256" key="7">
    <source>
        <dbReference type="RuleBase" id="RU003934"/>
    </source>
</evidence>
<evidence type="ECO:0000256" key="2">
    <source>
        <dbReference type="ARBA" id="ARBA00022730"/>
    </source>
</evidence>